<keyword evidence="1" id="KW-0472">Membrane</keyword>
<gene>
    <name evidence="2" type="ORF">SAMN04487995_0249</name>
</gene>
<evidence type="ECO:0000313" key="3">
    <source>
        <dbReference type="Proteomes" id="UP000199532"/>
    </source>
</evidence>
<evidence type="ECO:0000313" key="2">
    <source>
        <dbReference type="EMBL" id="SEI38427.1"/>
    </source>
</evidence>
<dbReference type="EMBL" id="FNXY01000001">
    <property type="protein sequence ID" value="SEI38427.1"/>
    <property type="molecule type" value="Genomic_DNA"/>
</dbReference>
<keyword evidence="1" id="KW-0812">Transmembrane</keyword>
<dbReference type="AlphaFoldDB" id="A0A1H6QDX3"/>
<accession>A0A1H6QDX3</accession>
<name>A0A1H6QDX3_9BACT</name>
<sequence length="100" mass="11599">MILTLEIWFPIHQVSIQRLSFATSYYAAHEQGNRLLKPSLYSFQYFHDIAKQLFIPLHFLIKILLQITDLLVITIFIKKGLGVICITGFMFIRQTELAGV</sequence>
<dbReference type="Proteomes" id="UP000199532">
    <property type="component" value="Unassembled WGS sequence"/>
</dbReference>
<evidence type="ECO:0000256" key="1">
    <source>
        <dbReference type="SAM" id="Phobius"/>
    </source>
</evidence>
<keyword evidence="1" id="KW-1133">Transmembrane helix</keyword>
<reference evidence="2 3" key="1">
    <citation type="submission" date="2016-10" db="EMBL/GenBank/DDBJ databases">
        <authorList>
            <person name="de Groot N.N."/>
        </authorList>
    </citation>
    <scope>NUCLEOTIDE SEQUENCE [LARGE SCALE GENOMIC DNA]</scope>
    <source>
        <strain evidence="2 3">DSM 19938</strain>
    </source>
</reference>
<protein>
    <submittedName>
        <fullName evidence="2">Uncharacterized protein</fullName>
    </submittedName>
</protein>
<organism evidence="2 3">
    <name type="scientific">Dyadobacter koreensis</name>
    <dbReference type="NCBI Taxonomy" id="408657"/>
    <lineage>
        <taxon>Bacteria</taxon>
        <taxon>Pseudomonadati</taxon>
        <taxon>Bacteroidota</taxon>
        <taxon>Cytophagia</taxon>
        <taxon>Cytophagales</taxon>
        <taxon>Spirosomataceae</taxon>
        <taxon>Dyadobacter</taxon>
    </lineage>
</organism>
<feature type="transmembrane region" description="Helical" evidence="1">
    <location>
        <begin position="70"/>
        <end position="92"/>
    </location>
</feature>
<keyword evidence="3" id="KW-1185">Reference proteome</keyword>
<proteinExistence type="predicted"/>